<organism evidence="1 2">
    <name type="scientific">Ceriporiopsis subvermispora (strain B)</name>
    <name type="common">White-rot fungus</name>
    <name type="synonym">Gelatoporia subvermispora</name>
    <dbReference type="NCBI Taxonomy" id="914234"/>
    <lineage>
        <taxon>Eukaryota</taxon>
        <taxon>Fungi</taxon>
        <taxon>Dikarya</taxon>
        <taxon>Basidiomycota</taxon>
        <taxon>Agaricomycotina</taxon>
        <taxon>Agaricomycetes</taxon>
        <taxon>Polyporales</taxon>
        <taxon>Gelatoporiaceae</taxon>
        <taxon>Gelatoporia</taxon>
    </lineage>
</organism>
<dbReference type="AlphaFoldDB" id="M2Q720"/>
<accession>M2Q720</accession>
<evidence type="ECO:0000313" key="2">
    <source>
        <dbReference type="Proteomes" id="UP000016930"/>
    </source>
</evidence>
<proteinExistence type="predicted"/>
<name>M2Q720_CERS8</name>
<reference evidence="1 2" key="1">
    <citation type="journal article" date="2012" name="Proc. Natl. Acad. Sci. U.S.A.">
        <title>Comparative genomics of Ceriporiopsis subvermispora and Phanerochaete chrysosporium provide insight into selective ligninolysis.</title>
        <authorList>
            <person name="Fernandez-Fueyo E."/>
            <person name="Ruiz-Duenas F.J."/>
            <person name="Ferreira P."/>
            <person name="Floudas D."/>
            <person name="Hibbett D.S."/>
            <person name="Canessa P."/>
            <person name="Larrondo L.F."/>
            <person name="James T.Y."/>
            <person name="Seelenfreund D."/>
            <person name="Lobos S."/>
            <person name="Polanco R."/>
            <person name="Tello M."/>
            <person name="Honda Y."/>
            <person name="Watanabe T."/>
            <person name="Watanabe T."/>
            <person name="Ryu J.S."/>
            <person name="Kubicek C.P."/>
            <person name="Schmoll M."/>
            <person name="Gaskell J."/>
            <person name="Hammel K.E."/>
            <person name="St John F.J."/>
            <person name="Vanden Wymelenberg A."/>
            <person name="Sabat G."/>
            <person name="Splinter BonDurant S."/>
            <person name="Syed K."/>
            <person name="Yadav J.S."/>
            <person name="Doddapaneni H."/>
            <person name="Subramanian V."/>
            <person name="Lavin J.L."/>
            <person name="Oguiza J.A."/>
            <person name="Perez G."/>
            <person name="Pisabarro A.G."/>
            <person name="Ramirez L."/>
            <person name="Santoyo F."/>
            <person name="Master E."/>
            <person name="Coutinho P.M."/>
            <person name="Henrissat B."/>
            <person name="Lombard V."/>
            <person name="Magnuson J.K."/>
            <person name="Kuees U."/>
            <person name="Hori C."/>
            <person name="Igarashi K."/>
            <person name="Samejima M."/>
            <person name="Held B.W."/>
            <person name="Barry K.W."/>
            <person name="LaButti K.M."/>
            <person name="Lapidus A."/>
            <person name="Lindquist E.A."/>
            <person name="Lucas S.M."/>
            <person name="Riley R."/>
            <person name="Salamov A.A."/>
            <person name="Hoffmeister D."/>
            <person name="Schwenk D."/>
            <person name="Hadar Y."/>
            <person name="Yarden O."/>
            <person name="de Vries R.P."/>
            <person name="Wiebenga A."/>
            <person name="Stenlid J."/>
            <person name="Eastwood D."/>
            <person name="Grigoriev I.V."/>
            <person name="Berka R.M."/>
            <person name="Blanchette R.A."/>
            <person name="Kersten P."/>
            <person name="Martinez A.T."/>
            <person name="Vicuna R."/>
            <person name="Cullen D."/>
        </authorList>
    </citation>
    <scope>NUCLEOTIDE SEQUENCE [LARGE SCALE GENOMIC DNA]</scope>
    <source>
        <strain evidence="1 2">B</strain>
    </source>
</reference>
<evidence type="ECO:0000313" key="1">
    <source>
        <dbReference type="EMBL" id="EMD32633.1"/>
    </source>
</evidence>
<dbReference type="HOGENOM" id="CLU_2413056_0_0_1"/>
<dbReference type="Proteomes" id="UP000016930">
    <property type="component" value="Unassembled WGS sequence"/>
</dbReference>
<dbReference type="EMBL" id="KB445810">
    <property type="protein sequence ID" value="EMD32633.1"/>
    <property type="molecule type" value="Genomic_DNA"/>
</dbReference>
<gene>
    <name evidence="1" type="ORF">CERSUDRAFT_87942</name>
</gene>
<keyword evidence="2" id="KW-1185">Reference proteome</keyword>
<sequence length="92" mass="9619">MSTINTALTSIASTAPIAMFPTLLIPGFVCLAVLTTPVEGELEVAEEAGVLDTVCEDTVKLAVGADVEDGFPPERHAVEVPAWTTQSSSAWM</sequence>
<protein>
    <submittedName>
        <fullName evidence="1">Uncharacterized protein</fullName>
    </submittedName>
</protein>